<dbReference type="AlphaFoldDB" id="A0A3E0DTC7"/>
<dbReference type="SUPFAM" id="SSF51182">
    <property type="entry name" value="RmlC-like cupins"/>
    <property type="match status" value="2"/>
</dbReference>
<reference evidence="2 3" key="1">
    <citation type="submission" date="2018-08" db="EMBL/GenBank/DDBJ databases">
        <title>Genomic Encyclopedia of Type Strains, Phase III (KMG-III): the genomes of soil and plant-associated and newly described type strains.</title>
        <authorList>
            <person name="Whitman W."/>
        </authorList>
    </citation>
    <scope>NUCLEOTIDE SEQUENCE [LARGE SCALE GENOMIC DNA]</scope>
    <source>
        <strain evidence="2 3">CECT 7375</strain>
    </source>
</reference>
<organism evidence="2 3">
    <name type="scientific">Marinomonas pollencensis</name>
    <dbReference type="NCBI Taxonomy" id="491954"/>
    <lineage>
        <taxon>Bacteria</taxon>
        <taxon>Pseudomonadati</taxon>
        <taxon>Pseudomonadota</taxon>
        <taxon>Gammaproteobacteria</taxon>
        <taxon>Oceanospirillales</taxon>
        <taxon>Oceanospirillaceae</taxon>
        <taxon>Marinomonas</taxon>
    </lineage>
</organism>
<evidence type="ECO:0000313" key="3">
    <source>
        <dbReference type="Proteomes" id="UP000256542"/>
    </source>
</evidence>
<dbReference type="EMBL" id="QUNG01000002">
    <property type="protein sequence ID" value="REG85723.1"/>
    <property type="molecule type" value="Genomic_DNA"/>
</dbReference>
<keyword evidence="3" id="KW-1185">Reference proteome</keyword>
<dbReference type="InterPro" id="IPR014710">
    <property type="entry name" value="RmlC-like_jellyroll"/>
</dbReference>
<dbReference type="OrthoDB" id="9801227at2"/>
<dbReference type="Gene3D" id="2.60.120.10">
    <property type="entry name" value="Jelly Rolls"/>
    <property type="match status" value="1"/>
</dbReference>
<sequence length="230" mass="25699">MRINANFSQFCAVKAEKYQWVKSPQNGVERVMLDRVGAEKARATSIVRYAANSYFPSHTHPGGEEILVLSGTFSEQTSDGIKHDYPAGYYLRSPSGSEHTPYSKEGAVIFVKLWQMSPSDDQLIRLNTADPSLWRQEKDRENCLLFKNDHEQVSLERLKPGASLFNSKFSGAEILLLSGALTSEKTRYKADSWLRLPSGYPENFYAGEEGALCYLKLGALGNTTLSSIDE</sequence>
<evidence type="ECO:0000259" key="1">
    <source>
        <dbReference type="Pfam" id="PF12973"/>
    </source>
</evidence>
<feature type="domain" description="ChrR-like cupin" evidence="1">
    <location>
        <begin position="11"/>
        <end position="116"/>
    </location>
</feature>
<dbReference type="Pfam" id="PF12973">
    <property type="entry name" value="Cupin_7"/>
    <property type="match status" value="1"/>
</dbReference>
<accession>A0A3E0DTC7</accession>
<dbReference type="Proteomes" id="UP000256542">
    <property type="component" value="Unassembled WGS sequence"/>
</dbReference>
<name>A0A3E0DTC7_9GAMM</name>
<proteinExistence type="predicted"/>
<dbReference type="RefSeq" id="WP_115896505.1">
    <property type="nucleotide sequence ID" value="NZ_QUNG01000002.1"/>
</dbReference>
<dbReference type="InterPro" id="IPR011051">
    <property type="entry name" value="RmlC_Cupin_sf"/>
</dbReference>
<evidence type="ECO:0000313" key="2">
    <source>
        <dbReference type="EMBL" id="REG85723.1"/>
    </source>
</evidence>
<comment type="caution">
    <text evidence="2">The sequence shown here is derived from an EMBL/GenBank/DDBJ whole genome shotgun (WGS) entry which is preliminary data.</text>
</comment>
<dbReference type="CDD" id="cd20303">
    <property type="entry name" value="cupin_ChrR_1"/>
    <property type="match status" value="1"/>
</dbReference>
<gene>
    <name evidence="2" type="ORF">DFP81_102256</name>
</gene>
<protein>
    <submittedName>
        <fullName evidence="2">ChrR-like anti-ECFsigma factor</fullName>
    </submittedName>
</protein>
<dbReference type="InterPro" id="IPR025979">
    <property type="entry name" value="ChrR-like_cupin_dom"/>
</dbReference>